<keyword evidence="1" id="KW-0472">Membrane</keyword>
<protein>
    <submittedName>
        <fullName evidence="2">Uncharacterized protein</fullName>
    </submittedName>
</protein>
<proteinExistence type="predicted"/>
<gene>
    <name evidence="2" type="ORF">MLD63_13275</name>
</gene>
<reference evidence="2 3" key="1">
    <citation type="submission" date="2022-03" db="EMBL/GenBank/DDBJ databases">
        <authorList>
            <person name="He Y."/>
        </authorList>
    </citation>
    <scope>NUCLEOTIDE SEQUENCE [LARGE SCALE GENOMIC DNA]</scope>
    <source>
        <strain evidence="2 3">TK19116</strain>
    </source>
</reference>
<dbReference type="Proteomes" id="UP001203945">
    <property type="component" value="Unassembled WGS sequence"/>
</dbReference>
<dbReference type="EMBL" id="JAKZEU010000004">
    <property type="protein sequence ID" value="MCQ0971393.1"/>
    <property type="molecule type" value="Genomic_DNA"/>
</dbReference>
<feature type="transmembrane region" description="Helical" evidence="1">
    <location>
        <begin position="134"/>
        <end position="155"/>
    </location>
</feature>
<evidence type="ECO:0000256" key="1">
    <source>
        <dbReference type="SAM" id="Phobius"/>
    </source>
</evidence>
<organism evidence="2 3">
    <name type="scientific">Paracoccus albicereus</name>
    <dbReference type="NCBI Taxonomy" id="2922394"/>
    <lineage>
        <taxon>Bacteria</taxon>
        <taxon>Pseudomonadati</taxon>
        <taxon>Pseudomonadota</taxon>
        <taxon>Alphaproteobacteria</taxon>
        <taxon>Rhodobacterales</taxon>
        <taxon>Paracoccaceae</taxon>
        <taxon>Paracoccus</taxon>
    </lineage>
</organism>
<feature type="transmembrane region" description="Helical" evidence="1">
    <location>
        <begin position="27"/>
        <end position="51"/>
    </location>
</feature>
<feature type="transmembrane region" description="Helical" evidence="1">
    <location>
        <begin position="72"/>
        <end position="89"/>
    </location>
</feature>
<feature type="transmembrane region" description="Helical" evidence="1">
    <location>
        <begin position="167"/>
        <end position="188"/>
    </location>
</feature>
<evidence type="ECO:0000313" key="2">
    <source>
        <dbReference type="EMBL" id="MCQ0971393.1"/>
    </source>
</evidence>
<name>A0ABT1MSW3_9RHOB</name>
<feature type="transmembrane region" description="Helical" evidence="1">
    <location>
        <begin position="95"/>
        <end position="113"/>
    </location>
</feature>
<keyword evidence="1" id="KW-1133">Transmembrane helix</keyword>
<evidence type="ECO:0000313" key="3">
    <source>
        <dbReference type="Proteomes" id="UP001203945"/>
    </source>
</evidence>
<accession>A0ABT1MSW3</accession>
<keyword evidence="1" id="KW-0812">Transmembrane</keyword>
<dbReference type="RefSeq" id="WP_255330391.1">
    <property type="nucleotide sequence ID" value="NZ_JAKZEU010000004.1"/>
</dbReference>
<comment type="caution">
    <text evidence="2">The sequence shown here is derived from an EMBL/GenBank/DDBJ whole genome shotgun (WGS) entry which is preliminary data.</text>
</comment>
<sequence length="241" mass="25857">MFNASLSTTARRAVPADDPIPVFAPGWLAVLLTLDLAIIAAHVGPTVATMVGMPIDRPAFFNIGNDWTLGEIVNYASWVALVGLMLWAYAQRREIVFIALAVLFAYCLADDSLQMHESNNLFLPAAIQDLGIPYYFLEIVYWLFAGSILIVPMALGWWRASPPVRRAIVPLLALFGGVVICAVAFDLVHSLAGHVDGDLGLGLSRVSGVFEDGGEMVFMSAMLAYAIGTFGPKPTATGTAL</sequence>
<keyword evidence="3" id="KW-1185">Reference proteome</keyword>